<dbReference type="EMBL" id="OZ020107">
    <property type="protein sequence ID" value="CAK9258938.1"/>
    <property type="molecule type" value="Genomic_DNA"/>
</dbReference>
<evidence type="ECO:0000313" key="2">
    <source>
        <dbReference type="Proteomes" id="UP001497444"/>
    </source>
</evidence>
<evidence type="ECO:0000313" key="1">
    <source>
        <dbReference type="EMBL" id="CAK9258938.1"/>
    </source>
</evidence>
<proteinExistence type="predicted"/>
<accession>A0ABP0VWQ8</accession>
<reference evidence="1" key="1">
    <citation type="submission" date="2024-02" db="EMBL/GenBank/DDBJ databases">
        <authorList>
            <consortium name="ELIXIR-Norway"/>
            <consortium name="Elixir Norway"/>
        </authorList>
    </citation>
    <scope>NUCLEOTIDE SEQUENCE</scope>
</reference>
<protein>
    <submittedName>
        <fullName evidence="1">Uncharacterized protein</fullName>
    </submittedName>
</protein>
<gene>
    <name evidence="1" type="ORF">CSSPJE1EN1_LOCUS4416</name>
</gene>
<keyword evidence="2" id="KW-1185">Reference proteome</keyword>
<organism evidence="1 2">
    <name type="scientific">Sphagnum jensenii</name>
    <dbReference type="NCBI Taxonomy" id="128206"/>
    <lineage>
        <taxon>Eukaryota</taxon>
        <taxon>Viridiplantae</taxon>
        <taxon>Streptophyta</taxon>
        <taxon>Embryophyta</taxon>
        <taxon>Bryophyta</taxon>
        <taxon>Sphagnophytina</taxon>
        <taxon>Sphagnopsida</taxon>
        <taxon>Sphagnales</taxon>
        <taxon>Sphagnaceae</taxon>
        <taxon>Sphagnum</taxon>
    </lineage>
</organism>
<sequence>MHPASSGFTLHLSRSTQLTVGREVLTKTAASFAFVRQVFHFADPQGRTHARRDGDEDADSRDFSAAKTGGLVLCRSPPPDLFLARYHNSPGSFRFCLGKEGDVCVATASVTQSGSFVAASITGVRTLVSGLGVVHCIAVRPLSGSCKLFSFYQASLPCSGCNSDPSTGSSGLSDRATSYRLCVCCIRTCGIGDIVSKKGAGVRGRGLDRGNCLRRHFKKRCRFLSTLSTRVSRRYLAAEFSPREEEAK</sequence>
<dbReference type="Proteomes" id="UP001497444">
    <property type="component" value="Chromosome 12"/>
</dbReference>
<name>A0ABP0VWQ8_9BRYO</name>